<reference evidence="2" key="2">
    <citation type="submission" date="2023-06" db="EMBL/GenBank/DDBJ databases">
        <authorList>
            <consortium name="Lawrence Berkeley National Laboratory"/>
            <person name="Haridas S."/>
            <person name="Hensen N."/>
            <person name="Bonometti L."/>
            <person name="Westerberg I."/>
            <person name="Brannstrom I.O."/>
            <person name="Guillou S."/>
            <person name="Cros-Aarteil S."/>
            <person name="Calhoun S."/>
            <person name="Kuo A."/>
            <person name="Mondo S."/>
            <person name="Pangilinan J."/>
            <person name="Riley R."/>
            <person name="Labutti K."/>
            <person name="Andreopoulos B."/>
            <person name="Lipzen A."/>
            <person name="Chen C."/>
            <person name="Yanf M."/>
            <person name="Daum C."/>
            <person name="Ng V."/>
            <person name="Clum A."/>
            <person name="Steindorff A."/>
            <person name="Ohm R."/>
            <person name="Martin F."/>
            <person name="Silar P."/>
            <person name="Natvig D."/>
            <person name="Lalanne C."/>
            <person name="Gautier V."/>
            <person name="Ament-Velasquez S.L."/>
            <person name="Kruys A."/>
            <person name="Hutchinson M.I."/>
            <person name="Powell A.J."/>
            <person name="Barry K."/>
            <person name="Miller A.N."/>
            <person name="Grigoriev I.V."/>
            <person name="Debuchy R."/>
            <person name="Gladieux P."/>
            <person name="Thoren M.H."/>
            <person name="Johannesson H."/>
        </authorList>
    </citation>
    <scope>NUCLEOTIDE SEQUENCE</scope>
    <source>
        <strain evidence="2">SMH4131-1</strain>
    </source>
</reference>
<dbReference type="InterPro" id="IPR029058">
    <property type="entry name" value="AB_hydrolase_fold"/>
</dbReference>
<proteinExistence type="predicted"/>
<dbReference type="PROSITE" id="PS00941">
    <property type="entry name" value="CARBOXYLESTERASE_B_2"/>
    <property type="match status" value="1"/>
</dbReference>
<dbReference type="EMBL" id="JAUEPO010000001">
    <property type="protein sequence ID" value="KAK3335582.1"/>
    <property type="molecule type" value="Genomic_DNA"/>
</dbReference>
<dbReference type="Gene3D" id="3.40.50.1820">
    <property type="entry name" value="alpha/beta hydrolase"/>
    <property type="match status" value="1"/>
</dbReference>
<keyword evidence="3" id="KW-1185">Reference proteome</keyword>
<evidence type="ECO:0000313" key="2">
    <source>
        <dbReference type="EMBL" id="KAK3335582.1"/>
    </source>
</evidence>
<evidence type="ECO:0000313" key="3">
    <source>
        <dbReference type="Proteomes" id="UP001286456"/>
    </source>
</evidence>
<dbReference type="Proteomes" id="UP001286456">
    <property type="component" value="Unassembled WGS sequence"/>
</dbReference>
<dbReference type="InterPro" id="IPR002018">
    <property type="entry name" value="CarbesteraseB"/>
</dbReference>
<accession>A0AAE0MK98</accession>
<dbReference type="SUPFAM" id="SSF53474">
    <property type="entry name" value="alpha/beta-Hydrolases"/>
    <property type="match status" value="1"/>
</dbReference>
<dbReference type="PANTHER" id="PTHR11559">
    <property type="entry name" value="CARBOXYLESTERASE"/>
    <property type="match status" value="1"/>
</dbReference>
<keyword evidence="2" id="KW-0378">Hydrolase</keyword>
<feature type="domain" description="Carboxylesterase type B" evidence="1">
    <location>
        <begin position="46"/>
        <end position="434"/>
    </location>
</feature>
<dbReference type="Pfam" id="PF00135">
    <property type="entry name" value="COesterase"/>
    <property type="match status" value="1"/>
</dbReference>
<dbReference type="AlphaFoldDB" id="A0AAE0MK98"/>
<sequence length="507" mass="56232">MTLSTNTSAICPQAVPDWMCEVAANFEDGTQFIDDKIFQMCKIGMDKLLNDPRQTEDCLTLDLFVPQRVFKFENCPGKAPLAPVVIVLGHSSSFVFGHKNEYTTDGESPAILTSQAANEDPCGTDFPIVVAVNFRLGMFGFFGNQAGSANAGLWDQRLAMEWVHAHIESFGGDPNRITILGAGPSIMLHVAAFGGRKNPNPAFYHPEANTPFSSGIVINPRWDFTADNHMMWSSVVNMVYNLTSKAPLDVDDVRAHGSDTLMEVNRRATKAAPFPEFMFGPTIGGDFVPFHTGIMYRDGLYNQSVKVVGGYGRDPVPKRAGTSREEVDAQLSTLLHGFSDATKEFVVKQLYNDSVREDLVNWDGPTGAASPNFAALSEAQILEEIQVGCNIRDMAQALPNSTYVFDAGDISDQDVLGMLSHSDDQHGVFSHGLFNFRQSFLNFIQGREPLPGVWEVYGQNKTVLHTGLSPTWGIVWLAEDQYDNERCRWWQEQGYDKLREESPGYWL</sequence>
<dbReference type="InterPro" id="IPR050309">
    <property type="entry name" value="Type-B_Carboxylest/Lipase"/>
</dbReference>
<evidence type="ECO:0000259" key="1">
    <source>
        <dbReference type="Pfam" id="PF00135"/>
    </source>
</evidence>
<organism evidence="2 3">
    <name type="scientific">Cercophora scortea</name>
    <dbReference type="NCBI Taxonomy" id="314031"/>
    <lineage>
        <taxon>Eukaryota</taxon>
        <taxon>Fungi</taxon>
        <taxon>Dikarya</taxon>
        <taxon>Ascomycota</taxon>
        <taxon>Pezizomycotina</taxon>
        <taxon>Sordariomycetes</taxon>
        <taxon>Sordariomycetidae</taxon>
        <taxon>Sordariales</taxon>
        <taxon>Lasiosphaeriaceae</taxon>
        <taxon>Cercophora</taxon>
    </lineage>
</organism>
<protein>
    <submittedName>
        <fullName evidence="2">Alpha/Beta hydrolase protein</fullName>
    </submittedName>
</protein>
<name>A0AAE0MK98_9PEZI</name>
<gene>
    <name evidence="2" type="ORF">B0T19DRAFT_12675</name>
</gene>
<reference evidence="2" key="1">
    <citation type="journal article" date="2023" name="Mol. Phylogenet. Evol.">
        <title>Genome-scale phylogeny and comparative genomics of the fungal order Sordariales.</title>
        <authorList>
            <person name="Hensen N."/>
            <person name="Bonometti L."/>
            <person name="Westerberg I."/>
            <person name="Brannstrom I.O."/>
            <person name="Guillou S."/>
            <person name="Cros-Aarteil S."/>
            <person name="Calhoun S."/>
            <person name="Haridas S."/>
            <person name="Kuo A."/>
            <person name="Mondo S."/>
            <person name="Pangilinan J."/>
            <person name="Riley R."/>
            <person name="LaButti K."/>
            <person name="Andreopoulos B."/>
            <person name="Lipzen A."/>
            <person name="Chen C."/>
            <person name="Yan M."/>
            <person name="Daum C."/>
            <person name="Ng V."/>
            <person name="Clum A."/>
            <person name="Steindorff A."/>
            <person name="Ohm R.A."/>
            <person name="Martin F."/>
            <person name="Silar P."/>
            <person name="Natvig D.O."/>
            <person name="Lalanne C."/>
            <person name="Gautier V."/>
            <person name="Ament-Velasquez S.L."/>
            <person name="Kruys A."/>
            <person name="Hutchinson M.I."/>
            <person name="Powell A.J."/>
            <person name="Barry K."/>
            <person name="Miller A.N."/>
            <person name="Grigoriev I.V."/>
            <person name="Debuchy R."/>
            <person name="Gladieux P."/>
            <person name="Hiltunen Thoren M."/>
            <person name="Johannesson H."/>
        </authorList>
    </citation>
    <scope>NUCLEOTIDE SEQUENCE</scope>
    <source>
        <strain evidence="2">SMH4131-1</strain>
    </source>
</reference>
<dbReference type="GO" id="GO:0016787">
    <property type="term" value="F:hydrolase activity"/>
    <property type="evidence" value="ECO:0007669"/>
    <property type="project" value="UniProtKB-KW"/>
</dbReference>
<comment type="caution">
    <text evidence="2">The sequence shown here is derived from an EMBL/GenBank/DDBJ whole genome shotgun (WGS) entry which is preliminary data.</text>
</comment>
<dbReference type="InterPro" id="IPR019819">
    <property type="entry name" value="Carboxylesterase_B_CS"/>
</dbReference>